<reference evidence="3" key="1">
    <citation type="journal article" date="2019" name="Int. J. Syst. Evol. Microbiol.">
        <title>The Global Catalogue of Microorganisms (GCM) 10K type strain sequencing project: providing services to taxonomists for standard genome sequencing and annotation.</title>
        <authorList>
            <consortium name="The Broad Institute Genomics Platform"/>
            <consortium name="The Broad Institute Genome Sequencing Center for Infectious Disease"/>
            <person name="Wu L."/>
            <person name="Ma J."/>
        </authorList>
    </citation>
    <scope>NUCLEOTIDE SEQUENCE [LARGE SCALE GENOMIC DNA]</scope>
    <source>
        <strain evidence="3">JCM 17224</strain>
    </source>
</reference>
<protein>
    <recommendedName>
        <fullName evidence="4">T9SS type A sorting domain-containing protein</fullName>
    </recommendedName>
</protein>
<dbReference type="PANTHER" id="PTHR35580:SF1">
    <property type="entry name" value="PHYTASE-LIKE DOMAIN-CONTAINING PROTEIN"/>
    <property type="match status" value="1"/>
</dbReference>
<accession>A0ABP7RLH9</accession>
<keyword evidence="3" id="KW-1185">Reference proteome</keyword>
<evidence type="ECO:0000313" key="3">
    <source>
        <dbReference type="Proteomes" id="UP001500567"/>
    </source>
</evidence>
<feature type="chain" id="PRO_5045282126" description="T9SS type A sorting domain-containing protein" evidence="1">
    <location>
        <begin position="35"/>
        <end position="582"/>
    </location>
</feature>
<feature type="signal peptide" evidence="1">
    <location>
        <begin position="1"/>
        <end position="34"/>
    </location>
</feature>
<dbReference type="Proteomes" id="UP001500567">
    <property type="component" value="Unassembled WGS sequence"/>
</dbReference>
<evidence type="ECO:0000313" key="2">
    <source>
        <dbReference type="EMBL" id="GAA3999145.1"/>
    </source>
</evidence>
<dbReference type="EMBL" id="BAABDJ010000006">
    <property type="protein sequence ID" value="GAA3999145.1"/>
    <property type="molecule type" value="Genomic_DNA"/>
</dbReference>
<gene>
    <name evidence="2" type="ORF">GCM10022408_07600</name>
</gene>
<proteinExistence type="predicted"/>
<keyword evidence="1" id="KW-0732">Signal</keyword>
<comment type="caution">
    <text evidence="2">The sequence shown here is derived from an EMBL/GenBank/DDBJ whole genome shotgun (WGS) entry which is preliminary data.</text>
</comment>
<dbReference type="PANTHER" id="PTHR35580">
    <property type="entry name" value="CELL SURFACE GLYCOPROTEIN (S-LAYER PROTEIN)-LIKE PROTEIN"/>
    <property type="match status" value="1"/>
</dbReference>
<evidence type="ECO:0000256" key="1">
    <source>
        <dbReference type="SAM" id="SignalP"/>
    </source>
</evidence>
<evidence type="ECO:0008006" key="4">
    <source>
        <dbReference type="Google" id="ProtNLM"/>
    </source>
</evidence>
<dbReference type="InterPro" id="IPR052918">
    <property type="entry name" value="Motility_Chemotaxis_Reg"/>
</dbReference>
<sequence length="582" mass="57752">MVTHIVFPMKPFSSLLPGGLLALLLLTFSRPAAAQAPAWQSARIVAVATAAAVNSSSSVSATAVDAAGNVYVAGIFQGTVVLGGTTLTSLGLNDVFVAKFNPASNQFVWAQRAGGTNDDRATALAVSGTSVYVAGYFSSLTVGFGTTTLTNANSNGGSEVYVAKLTDAGSTGSFVWAQRAGGTETDFATALVVSGTSVYVAGFFDSPTAGFGPATLTSAGSYDVFVAKLTDAGSTASFGWAQRAGGTGNDGTFALAVSGTSVYVAGYFQSLTVGFGATTLTNTNANGSNDVYVAKLTDAGSTGSFGWAQRAGGTGDETALALAVSGPSVYVAGSFTSATAGFGPATLTNAGGQDIFVAKLADAGPTGSITWAQRAGGTANDLADALAVSGTSVYVAGHFSNVAGFGATTLTSAGGRAGIRDVFVAKLADAGSTGSFGWAQRAGGTSDDRATALAVSGTSVYVAGFFDSPTVSFSSITLSNPTLNASTSGFLASLTDPTLTATTATRAPAPAQLFPNPAHRTATLRLPAGTAPAPLTLTDALGRAVRRYPAPAGAEATLDLGGLPAGLYLLRGAGPARRLAVE</sequence>
<organism evidence="2 3">
    <name type="scientific">Hymenobacter fastidiosus</name>
    <dbReference type="NCBI Taxonomy" id="486264"/>
    <lineage>
        <taxon>Bacteria</taxon>
        <taxon>Pseudomonadati</taxon>
        <taxon>Bacteroidota</taxon>
        <taxon>Cytophagia</taxon>
        <taxon>Cytophagales</taxon>
        <taxon>Hymenobacteraceae</taxon>
        <taxon>Hymenobacter</taxon>
    </lineage>
</organism>
<name>A0ABP7RLH9_9BACT</name>